<feature type="compositionally biased region" description="Polar residues" evidence="1">
    <location>
        <begin position="37"/>
        <end position="56"/>
    </location>
</feature>
<dbReference type="PANTHER" id="PTHR33912:SF3">
    <property type="entry name" value="OS01G0939400 PROTEIN"/>
    <property type="match status" value="1"/>
</dbReference>
<sequence length="162" mass="17530">MSLVDYASSSDEENEEKQEEERVNPPPTQHNPTRPPSSQRTGPSVNQQAETSSGQAGRSLPKLPGASFVLNSPLTLPGIMNSDHSSRVEAARAENAARKRESNLASTDRLSKVPKGNLIHSRNRPDTASGLLRPPQLGGRSNVVTEDISKLFVKRPSDPKSN</sequence>
<reference evidence="2" key="2">
    <citation type="submission" date="2023-05" db="EMBL/GenBank/DDBJ databases">
        <authorList>
            <person name="Schelkunov M.I."/>
        </authorList>
    </citation>
    <scope>NUCLEOTIDE SEQUENCE</scope>
    <source>
        <strain evidence="2">Hsosn_3</strain>
        <tissue evidence="2">Leaf</tissue>
    </source>
</reference>
<gene>
    <name evidence="2" type="ORF">POM88_044952</name>
</gene>
<protein>
    <submittedName>
        <fullName evidence="2">Myelin transcription factor</fullName>
    </submittedName>
</protein>
<dbReference type="InterPro" id="IPR040381">
    <property type="entry name" value="At4g14450-like"/>
</dbReference>
<keyword evidence="3" id="KW-1185">Reference proteome</keyword>
<comment type="caution">
    <text evidence="2">The sequence shown here is derived from an EMBL/GenBank/DDBJ whole genome shotgun (WGS) entry which is preliminary data.</text>
</comment>
<feature type="compositionally biased region" description="Pro residues" evidence="1">
    <location>
        <begin position="24"/>
        <end position="35"/>
    </location>
</feature>
<dbReference type="Proteomes" id="UP001237642">
    <property type="component" value="Unassembled WGS sequence"/>
</dbReference>
<evidence type="ECO:0000256" key="1">
    <source>
        <dbReference type="SAM" id="MobiDB-lite"/>
    </source>
</evidence>
<evidence type="ECO:0000313" key="3">
    <source>
        <dbReference type="Proteomes" id="UP001237642"/>
    </source>
</evidence>
<evidence type="ECO:0000313" key="2">
    <source>
        <dbReference type="EMBL" id="KAK1360478.1"/>
    </source>
</evidence>
<dbReference type="PANTHER" id="PTHR33912">
    <property type="entry name" value="OS01G0939400 PROTEIN"/>
    <property type="match status" value="1"/>
</dbReference>
<dbReference type="EMBL" id="JAUIZM010000010">
    <property type="protein sequence ID" value="KAK1360478.1"/>
    <property type="molecule type" value="Genomic_DNA"/>
</dbReference>
<feature type="region of interest" description="Disordered" evidence="1">
    <location>
        <begin position="1"/>
        <end position="143"/>
    </location>
</feature>
<reference evidence="2" key="1">
    <citation type="submission" date="2023-02" db="EMBL/GenBank/DDBJ databases">
        <title>Genome of toxic invasive species Heracleum sosnowskyi carries increased number of genes despite the absence of recent whole-genome duplications.</title>
        <authorList>
            <person name="Schelkunov M."/>
            <person name="Shtratnikova V."/>
            <person name="Makarenko M."/>
            <person name="Klepikova A."/>
            <person name="Omelchenko D."/>
            <person name="Novikova G."/>
            <person name="Obukhova E."/>
            <person name="Bogdanov V."/>
            <person name="Penin A."/>
            <person name="Logacheva M."/>
        </authorList>
    </citation>
    <scope>NUCLEOTIDE SEQUENCE</scope>
    <source>
        <strain evidence="2">Hsosn_3</strain>
        <tissue evidence="2">Leaf</tissue>
    </source>
</reference>
<organism evidence="2 3">
    <name type="scientific">Heracleum sosnowskyi</name>
    <dbReference type="NCBI Taxonomy" id="360622"/>
    <lineage>
        <taxon>Eukaryota</taxon>
        <taxon>Viridiplantae</taxon>
        <taxon>Streptophyta</taxon>
        <taxon>Embryophyta</taxon>
        <taxon>Tracheophyta</taxon>
        <taxon>Spermatophyta</taxon>
        <taxon>Magnoliopsida</taxon>
        <taxon>eudicotyledons</taxon>
        <taxon>Gunneridae</taxon>
        <taxon>Pentapetalae</taxon>
        <taxon>asterids</taxon>
        <taxon>campanulids</taxon>
        <taxon>Apiales</taxon>
        <taxon>Apiaceae</taxon>
        <taxon>Apioideae</taxon>
        <taxon>apioid superclade</taxon>
        <taxon>Tordylieae</taxon>
        <taxon>Tordyliinae</taxon>
        <taxon>Heracleum</taxon>
    </lineage>
</organism>
<name>A0AAD8H672_9APIA</name>
<proteinExistence type="predicted"/>
<feature type="compositionally biased region" description="Basic and acidic residues" evidence="1">
    <location>
        <begin position="84"/>
        <end position="102"/>
    </location>
</feature>
<dbReference type="AlphaFoldDB" id="A0AAD8H672"/>
<accession>A0AAD8H672</accession>